<dbReference type="AlphaFoldDB" id="A0A9J5ZHY7"/>
<dbReference type="EMBL" id="JACXVP010000004">
    <property type="protein sequence ID" value="KAG5612045.1"/>
    <property type="molecule type" value="Genomic_DNA"/>
</dbReference>
<feature type="transmembrane region" description="Helical" evidence="1">
    <location>
        <begin position="45"/>
        <end position="69"/>
    </location>
</feature>
<name>A0A9J5ZHY7_SOLCO</name>
<organism evidence="2 3">
    <name type="scientific">Solanum commersonii</name>
    <name type="common">Commerson's wild potato</name>
    <name type="synonym">Commerson's nightshade</name>
    <dbReference type="NCBI Taxonomy" id="4109"/>
    <lineage>
        <taxon>Eukaryota</taxon>
        <taxon>Viridiplantae</taxon>
        <taxon>Streptophyta</taxon>
        <taxon>Embryophyta</taxon>
        <taxon>Tracheophyta</taxon>
        <taxon>Spermatophyta</taxon>
        <taxon>Magnoliopsida</taxon>
        <taxon>eudicotyledons</taxon>
        <taxon>Gunneridae</taxon>
        <taxon>Pentapetalae</taxon>
        <taxon>asterids</taxon>
        <taxon>lamiids</taxon>
        <taxon>Solanales</taxon>
        <taxon>Solanaceae</taxon>
        <taxon>Solanoideae</taxon>
        <taxon>Solaneae</taxon>
        <taxon>Solanum</taxon>
    </lineage>
</organism>
<proteinExistence type="predicted"/>
<keyword evidence="3" id="KW-1185">Reference proteome</keyword>
<comment type="caution">
    <text evidence="2">The sequence shown here is derived from an EMBL/GenBank/DDBJ whole genome shotgun (WGS) entry which is preliminary data.</text>
</comment>
<accession>A0A9J5ZHY7</accession>
<sequence length="77" mass="8382">MVALYMKDVVQFQLTVVHDLFTGGLACKEDTSGKLSDLSLQAMPVVFQIVFSSTYCFLGLSATAVPCGCKMREGHMD</sequence>
<evidence type="ECO:0000313" key="3">
    <source>
        <dbReference type="Proteomes" id="UP000824120"/>
    </source>
</evidence>
<dbReference type="Proteomes" id="UP000824120">
    <property type="component" value="Chromosome 4"/>
</dbReference>
<evidence type="ECO:0000313" key="2">
    <source>
        <dbReference type="EMBL" id="KAG5612045.1"/>
    </source>
</evidence>
<gene>
    <name evidence="2" type="ORF">H5410_023326</name>
</gene>
<evidence type="ECO:0000256" key="1">
    <source>
        <dbReference type="SAM" id="Phobius"/>
    </source>
</evidence>
<protein>
    <submittedName>
        <fullName evidence="2">Uncharacterized protein</fullName>
    </submittedName>
</protein>
<keyword evidence="1" id="KW-1133">Transmembrane helix</keyword>
<keyword evidence="1" id="KW-0812">Transmembrane</keyword>
<keyword evidence="1" id="KW-0472">Membrane</keyword>
<reference evidence="2 3" key="1">
    <citation type="submission" date="2020-09" db="EMBL/GenBank/DDBJ databases">
        <title>De no assembly of potato wild relative species, Solanum commersonii.</title>
        <authorList>
            <person name="Cho K."/>
        </authorList>
    </citation>
    <scope>NUCLEOTIDE SEQUENCE [LARGE SCALE GENOMIC DNA]</scope>
    <source>
        <strain evidence="2">LZ3.2</strain>
        <tissue evidence="2">Leaf</tissue>
    </source>
</reference>